<evidence type="ECO:0000259" key="1">
    <source>
        <dbReference type="PROSITE" id="PS50879"/>
    </source>
</evidence>
<dbReference type="EMBL" id="JBJJXI010000018">
    <property type="protein sequence ID" value="KAL3407008.1"/>
    <property type="molecule type" value="Genomic_DNA"/>
</dbReference>
<dbReference type="AlphaFoldDB" id="A0ABD2XQX7"/>
<sequence>MGLLLPLLYRDALPLRQGNFLIFSDSESALKALSSFQCNSPLISKLRLKLFIADKNNINVVLQWIPSHVGILGNEKADTMAKEATSKARILDKPIPVSDHYAIFKKESYKESEKLAIDLSSEKGTFYFQNFYSDSPKLWFKVVIPEKYCF</sequence>
<evidence type="ECO:0000313" key="2">
    <source>
        <dbReference type="EMBL" id="KAL3407008.1"/>
    </source>
</evidence>
<dbReference type="PROSITE" id="PS50879">
    <property type="entry name" value="RNASE_H_1"/>
    <property type="match status" value="1"/>
</dbReference>
<dbReference type="CDD" id="cd09276">
    <property type="entry name" value="Rnase_HI_RT_non_LTR"/>
    <property type="match status" value="1"/>
</dbReference>
<accession>A0ABD2XQX7</accession>
<proteinExistence type="predicted"/>
<dbReference type="Proteomes" id="UP001627154">
    <property type="component" value="Unassembled WGS sequence"/>
</dbReference>
<feature type="domain" description="RNase H type-1" evidence="1">
    <location>
        <begin position="1"/>
        <end position="86"/>
    </location>
</feature>
<keyword evidence="3" id="KW-1185">Reference proteome</keyword>
<organism evidence="2 3">
    <name type="scientific">Trichogramma kaykai</name>
    <dbReference type="NCBI Taxonomy" id="54128"/>
    <lineage>
        <taxon>Eukaryota</taxon>
        <taxon>Metazoa</taxon>
        <taxon>Ecdysozoa</taxon>
        <taxon>Arthropoda</taxon>
        <taxon>Hexapoda</taxon>
        <taxon>Insecta</taxon>
        <taxon>Pterygota</taxon>
        <taxon>Neoptera</taxon>
        <taxon>Endopterygota</taxon>
        <taxon>Hymenoptera</taxon>
        <taxon>Apocrita</taxon>
        <taxon>Proctotrupomorpha</taxon>
        <taxon>Chalcidoidea</taxon>
        <taxon>Trichogrammatidae</taxon>
        <taxon>Trichogramma</taxon>
    </lineage>
</organism>
<name>A0ABD2XQX7_9HYME</name>
<dbReference type="InterPro" id="IPR002156">
    <property type="entry name" value="RNaseH_domain"/>
</dbReference>
<reference evidence="2 3" key="1">
    <citation type="journal article" date="2024" name="bioRxiv">
        <title>A reference genome for Trichogramma kaykai: A tiny desert-dwelling parasitoid wasp with competing sex-ratio distorters.</title>
        <authorList>
            <person name="Culotta J."/>
            <person name="Lindsey A.R."/>
        </authorList>
    </citation>
    <scope>NUCLEOTIDE SEQUENCE [LARGE SCALE GENOMIC DNA]</scope>
    <source>
        <strain evidence="2 3">KSX58</strain>
    </source>
</reference>
<comment type="caution">
    <text evidence="2">The sequence shown here is derived from an EMBL/GenBank/DDBJ whole genome shotgun (WGS) entry which is preliminary data.</text>
</comment>
<dbReference type="InterPro" id="IPR012337">
    <property type="entry name" value="RNaseH-like_sf"/>
</dbReference>
<dbReference type="Gene3D" id="3.30.420.10">
    <property type="entry name" value="Ribonuclease H-like superfamily/Ribonuclease H"/>
    <property type="match status" value="1"/>
</dbReference>
<evidence type="ECO:0000313" key="3">
    <source>
        <dbReference type="Proteomes" id="UP001627154"/>
    </source>
</evidence>
<gene>
    <name evidence="2" type="ORF">TKK_001095</name>
</gene>
<dbReference type="InterPro" id="IPR036397">
    <property type="entry name" value="RNaseH_sf"/>
</dbReference>
<protein>
    <recommendedName>
        <fullName evidence="1">RNase H type-1 domain-containing protein</fullName>
    </recommendedName>
</protein>
<dbReference type="SUPFAM" id="SSF53098">
    <property type="entry name" value="Ribonuclease H-like"/>
    <property type="match status" value="1"/>
</dbReference>